<name>A0A0P6W757_9HYPH</name>
<organism evidence="6 7">
    <name type="scientific">Prosthecodimorpha hirschii</name>
    <dbReference type="NCBI Taxonomy" id="665126"/>
    <lineage>
        <taxon>Bacteria</taxon>
        <taxon>Pseudomonadati</taxon>
        <taxon>Pseudomonadota</taxon>
        <taxon>Alphaproteobacteria</taxon>
        <taxon>Hyphomicrobiales</taxon>
        <taxon>Ancalomicrobiaceae</taxon>
        <taxon>Prosthecodimorpha</taxon>
    </lineage>
</organism>
<dbReference type="GO" id="GO:0009007">
    <property type="term" value="F:site-specific DNA-methyltransferase (adenine-specific) activity"/>
    <property type="evidence" value="ECO:0007669"/>
    <property type="project" value="UniProtKB-EC"/>
</dbReference>
<dbReference type="InterPro" id="IPR003115">
    <property type="entry name" value="ParB_N"/>
</dbReference>
<dbReference type="SUPFAM" id="SSF53335">
    <property type="entry name" value="S-adenosyl-L-methionine-dependent methyltransferases"/>
    <property type="match status" value="1"/>
</dbReference>
<sequence>MSDLQIAYRPVGSLLPYARNARTHSDEQVAQIAASIREFGWTNPILIDDDGGIIAGHGRLLAARQLGMAEVPTITLAGLSETQKRALVIADNKLALNAGWDDELLAVELQALIDEGFEAAVTGFSEAEINELIAAATATETGHTDEDAIPEAPKTPVTRRGDLWLLGAHRLLCGDSTDAADVTRVMAGQRAALFATDPPYLVDYDGTNHPTKKGATPKAKKIANKDWSEEYIEQKHWDDSSQGPQFYEAFMATAIEHAIAEDAAWYCWHASRRQAMLEACWTKFEVLHHQQIIWAKSRPVLTRSVLLWAHEPCLFGWRKAKKPRINREGFENWPTTVWSIPSSEIETREHPTSKPVRIFTVPMELHTAPGEVCYEPFSGSGSQLIAGEKTGRRVFGLELSETFCDVIVSRWQAFTGKTVTLDGDGRTFDAVKAERLNEAPPETRSAA</sequence>
<dbReference type="InterPro" id="IPR001091">
    <property type="entry name" value="RM_Methyltransferase"/>
</dbReference>
<evidence type="ECO:0000256" key="1">
    <source>
        <dbReference type="ARBA" id="ARBA00022603"/>
    </source>
</evidence>
<dbReference type="EMBL" id="LJYW01000001">
    <property type="protein sequence ID" value="KPL53189.1"/>
    <property type="molecule type" value="Genomic_DNA"/>
</dbReference>
<dbReference type="SUPFAM" id="SSF110849">
    <property type="entry name" value="ParB/Sulfiredoxin"/>
    <property type="match status" value="1"/>
</dbReference>
<dbReference type="InterPro" id="IPR002941">
    <property type="entry name" value="DNA_methylase_N4/N6"/>
</dbReference>
<feature type="domain" description="ParB-like N-terminal" evidence="5">
    <location>
        <begin position="7"/>
        <end position="93"/>
    </location>
</feature>
<evidence type="ECO:0000313" key="7">
    <source>
        <dbReference type="Proteomes" id="UP000048984"/>
    </source>
</evidence>
<gene>
    <name evidence="6" type="ORF">ABB55_14010</name>
</gene>
<dbReference type="AlphaFoldDB" id="A0A0P6W757"/>
<dbReference type="Pfam" id="PF01555">
    <property type="entry name" value="N6_N4_Mtase"/>
    <property type="match status" value="1"/>
</dbReference>
<evidence type="ECO:0000313" key="6">
    <source>
        <dbReference type="EMBL" id="KPL53189.1"/>
    </source>
</evidence>
<evidence type="ECO:0000256" key="4">
    <source>
        <dbReference type="RuleBase" id="RU362026"/>
    </source>
</evidence>
<dbReference type="GO" id="GO:0003677">
    <property type="term" value="F:DNA binding"/>
    <property type="evidence" value="ECO:0007669"/>
    <property type="project" value="InterPro"/>
</dbReference>
<dbReference type="GO" id="GO:0032259">
    <property type="term" value="P:methylation"/>
    <property type="evidence" value="ECO:0007669"/>
    <property type="project" value="UniProtKB-KW"/>
</dbReference>
<dbReference type="PRINTS" id="PR00508">
    <property type="entry name" value="S21N4MTFRASE"/>
</dbReference>
<keyword evidence="1 6" id="KW-0489">Methyltransferase</keyword>
<accession>A0A0P6W757</accession>
<evidence type="ECO:0000256" key="3">
    <source>
        <dbReference type="ARBA" id="ARBA00047942"/>
    </source>
</evidence>
<proteinExistence type="inferred from homology"/>
<dbReference type="Gene3D" id="3.40.50.150">
    <property type="entry name" value="Vaccinia Virus protein VP39"/>
    <property type="match status" value="1"/>
</dbReference>
<protein>
    <recommendedName>
        <fullName evidence="4">Methyltransferase</fullName>
        <ecNumber evidence="4">2.1.1.-</ecNumber>
    </recommendedName>
</protein>
<keyword evidence="7" id="KW-1185">Reference proteome</keyword>
<dbReference type="REBASE" id="133065">
    <property type="entry name" value="M.Phi27832ORF14010P"/>
</dbReference>
<dbReference type="Gene3D" id="3.90.1530.10">
    <property type="entry name" value="Conserved hypothetical protein from pyrococcus furiosus pfu- 392566-001, ParB domain"/>
    <property type="match status" value="1"/>
</dbReference>
<dbReference type="Pfam" id="PF02195">
    <property type="entry name" value="ParB_N"/>
    <property type="match status" value="1"/>
</dbReference>
<dbReference type="PIRSF" id="PIRSF036758">
    <property type="entry name" value="Aden_M_ParB"/>
    <property type="match status" value="1"/>
</dbReference>
<dbReference type="InterPro" id="IPR015840">
    <property type="entry name" value="DNA_MeTrfase_ParB"/>
</dbReference>
<reference evidence="6 7" key="2">
    <citation type="submission" date="2015-10" db="EMBL/GenBank/DDBJ databases">
        <title>Draft Genome Sequence of Prosthecomicrobium hirschii ATCC 27832.</title>
        <authorList>
            <person name="Daniel J."/>
            <person name="Givan S.A."/>
            <person name="Brun Y.V."/>
            <person name="Brown P.J."/>
        </authorList>
    </citation>
    <scope>NUCLEOTIDE SEQUENCE [LARGE SCALE GENOMIC DNA]</scope>
    <source>
        <strain evidence="6 7">16</strain>
    </source>
</reference>
<dbReference type="SMART" id="SM00470">
    <property type="entry name" value="ParB"/>
    <property type="match status" value="1"/>
</dbReference>
<comment type="similarity">
    <text evidence="4">Belongs to the N(4)/N(6)-methyltransferase family.</text>
</comment>
<evidence type="ECO:0000256" key="2">
    <source>
        <dbReference type="ARBA" id="ARBA00022679"/>
    </source>
</evidence>
<reference evidence="6 7" key="1">
    <citation type="submission" date="2015-09" db="EMBL/GenBank/DDBJ databases">
        <authorList>
            <person name="Jackson K.R."/>
            <person name="Lunt B.L."/>
            <person name="Fisher J.N.B."/>
            <person name="Gardner A.V."/>
            <person name="Bailey M.E."/>
            <person name="Deus L.M."/>
            <person name="Earl A.S."/>
            <person name="Gibby P.D."/>
            <person name="Hartmann K.A."/>
            <person name="Liu J.E."/>
            <person name="Manci A.M."/>
            <person name="Nielsen D.A."/>
            <person name="Solomon M.B."/>
            <person name="Breakwell D.P."/>
            <person name="Burnett S.H."/>
            <person name="Grose J.H."/>
        </authorList>
    </citation>
    <scope>NUCLEOTIDE SEQUENCE [LARGE SCALE GENOMIC DNA]</scope>
    <source>
        <strain evidence="6 7">16</strain>
    </source>
</reference>
<dbReference type="InterPro" id="IPR036086">
    <property type="entry name" value="ParB/Sulfiredoxin_sf"/>
</dbReference>
<dbReference type="EC" id="2.1.1.-" evidence="4"/>
<dbReference type="STRING" id="665126.ABB55_14010"/>
<keyword evidence="2" id="KW-0808">Transferase</keyword>
<dbReference type="InterPro" id="IPR029063">
    <property type="entry name" value="SAM-dependent_MTases_sf"/>
</dbReference>
<comment type="catalytic activity">
    <reaction evidence="3">
        <text>a 2'-deoxyadenosine in DNA + S-adenosyl-L-methionine = an N(6)-methyl-2'-deoxyadenosine in DNA + S-adenosyl-L-homocysteine + H(+)</text>
        <dbReference type="Rhea" id="RHEA:15197"/>
        <dbReference type="Rhea" id="RHEA-COMP:12418"/>
        <dbReference type="Rhea" id="RHEA-COMP:12419"/>
        <dbReference type="ChEBI" id="CHEBI:15378"/>
        <dbReference type="ChEBI" id="CHEBI:57856"/>
        <dbReference type="ChEBI" id="CHEBI:59789"/>
        <dbReference type="ChEBI" id="CHEBI:90615"/>
        <dbReference type="ChEBI" id="CHEBI:90616"/>
        <dbReference type="EC" id="2.1.1.72"/>
    </reaction>
</comment>
<dbReference type="GO" id="GO:0008170">
    <property type="term" value="F:N-methyltransferase activity"/>
    <property type="evidence" value="ECO:0007669"/>
    <property type="project" value="InterPro"/>
</dbReference>
<dbReference type="Proteomes" id="UP000048984">
    <property type="component" value="Unassembled WGS sequence"/>
</dbReference>
<comment type="caution">
    <text evidence="6">The sequence shown here is derived from an EMBL/GenBank/DDBJ whole genome shotgun (WGS) entry which is preliminary data.</text>
</comment>
<evidence type="ECO:0000259" key="5">
    <source>
        <dbReference type="SMART" id="SM00470"/>
    </source>
</evidence>
<dbReference type="RefSeq" id="WP_054359354.1">
    <property type="nucleotide sequence ID" value="NZ_LJYW01000001.1"/>
</dbReference>
<dbReference type="CDD" id="cd16403">
    <property type="entry name" value="ParB_N_like_MT"/>
    <property type="match status" value="1"/>
</dbReference>